<proteinExistence type="predicted"/>
<dbReference type="InterPro" id="IPR005180">
    <property type="entry name" value="DUF302"/>
</dbReference>
<dbReference type="SUPFAM" id="SSF103247">
    <property type="entry name" value="TT1751-like"/>
    <property type="match status" value="1"/>
</dbReference>
<dbReference type="PIRSF" id="PIRSF021774">
    <property type="entry name" value="UCP021774"/>
    <property type="match status" value="1"/>
</dbReference>
<sequence>MFRYRRNVGISLKEVEEKLKAELEKKGYKVVLEFTPSEVVKAKLGVEMEPYRIFYVCNPKKFYEMTKVEYEIGSFAPCPVLLYEKEGNVYVAINTAEDIVEVIKDPLEDVRAVIDSL</sequence>
<dbReference type="KEGG" id="thei:K1720_01480"/>
<evidence type="ECO:0000313" key="2">
    <source>
        <dbReference type="EMBL" id="USH00176.1"/>
    </source>
</evidence>
<dbReference type="InterPro" id="IPR016796">
    <property type="entry name" value="UCP021774"/>
</dbReference>
<reference evidence="2 3" key="1">
    <citation type="submission" date="2021-08" db="EMBL/GenBank/DDBJ databases">
        <title>Thermococcus onnuriiensis IOH2.</title>
        <authorList>
            <person name="Park Y.-J."/>
        </authorList>
    </citation>
    <scope>NUCLEOTIDE SEQUENCE [LARGE SCALE GENOMIC DNA]</scope>
    <source>
        <strain evidence="2 3">IOH2</strain>
    </source>
</reference>
<evidence type="ECO:0000313" key="3">
    <source>
        <dbReference type="Proteomes" id="UP001056425"/>
    </source>
</evidence>
<dbReference type="InterPro" id="IPR035923">
    <property type="entry name" value="TT1751-like_sf"/>
</dbReference>
<evidence type="ECO:0000259" key="1">
    <source>
        <dbReference type="Pfam" id="PF03625"/>
    </source>
</evidence>
<dbReference type="GeneID" id="72776973"/>
<organism evidence="2 3">
    <name type="scientific">Thermococcus argininiproducens</name>
    <dbReference type="NCBI Taxonomy" id="2866384"/>
    <lineage>
        <taxon>Archaea</taxon>
        <taxon>Methanobacteriati</taxon>
        <taxon>Methanobacteriota</taxon>
        <taxon>Thermococci</taxon>
        <taxon>Thermococcales</taxon>
        <taxon>Thermococcaceae</taxon>
        <taxon>Thermococcus</taxon>
    </lineage>
</organism>
<name>A0A9E7SCV4_9EURY</name>
<accession>A0A9E7SCV4</accession>
<feature type="domain" description="DUF302" evidence="1">
    <location>
        <begin position="37"/>
        <end position="94"/>
    </location>
</feature>
<dbReference type="Gene3D" id="3.30.310.70">
    <property type="entry name" value="TT1751-like domain"/>
    <property type="match status" value="1"/>
</dbReference>
<dbReference type="CDD" id="cd14797">
    <property type="entry name" value="DUF302"/>
    <property type="match status" value="1"/>
</dbReference>
<dbReference type="EMBL" id="CP080572">
    <property type="protein sequence ID" value="USH00176.1"/>
    <property type="molecule type" value="Genomic_DNA"/>
</dbReference>
<dbReference type="RefSeq" id="WP_251949468.1">
    <property type="nucleotide sequence ID" value="NZ_CP080572.1"/>
</dbReference>
<protein>
    <submittedName>
        <fullName evidence="2">DUF302 domain-containing protein</fullName>
    </submittedName>
</protein>
<dbReference type="Proteomes" id="UP001056425">
    <property type="component" value="Chromosome"/>
</dbReference>
<dbReference type="PANTHER" id="PTHR38342">
    <property type="entry name" value="SLR5037 PROTEIN"/>
    <property type="match status" value="1"/>
</dbReference>
<dbReference type="PANTHER" id="PTHR38342:SF1">
    <property type="entry name" value="SLR5037 PROTEIN"/>
    <property type="match status" value="1"/>
</dbReference>
<dbReference type="AlphaFoldDB" id="A0A9E7SCV4"/>
<dbReference type="Pfam" id="PF03625">
    <property type="entry name" value="DUF302"/>
    <property type="match status" value="1"/>
</dbReference>
<keyword evidence="3" id="KW-1185">Reference proteome</keyword>
<gene>
    <name evidence="2" type="ORF">K1720_01480</name>
</gene>